<dbReference type="PROSITE" id="PS50283">
    <property type="entry name" value="NA_SOLUT_SYMP_3"/>
    <property type="match status" value="1"/>
</dbReference>
<dbReference type="PANTHER" id="PTHR11819">
    <property type="entry name" value="SOLUTE CARRIER FAMILY 5"/>
    <property type="match status" value="1"/>
</dbReference>
<accession>X1V2D8</accession>
<dbReference type="InterPro" id="IPR001734">
    <property type="entry name" value="Na/solute_symporter"/>
</dbReference>
<keyword evidence="5 6" id="KW-0472">Membrane</keyword>
<gene>
    <name evidence="7" type="ORF">S12H4_57607</name>
</gene>
<comment type="subcellular location">
    <subcellularLocation>
        <location evidence="1">Membrane</location>
        <topology evidence="1">Multi-pass membrane protein</topology>
    </subcellularLocation>
</comment>
<dbReference type="GO" id="GO:0005886">
    <property type="term" value="C:plasma membrane"/>
    <property type="evidence" value="ECO:0007669"/>
    <property type="project" value="TreeGrafter"/>
</dbReference>
<feature type="transmembrane region" description="Helical" evidence="6">
    <location>
        <begin position="7"/>
        <end position="33"/>
    </location>
</feature>
<name>X1V2D8_9ZZZZ</name>
<dbReference type="GO" id="GO:0005412">
    <property type="term" value="F:D-glucose:sodium symporter activity"/>
    <property type="evidence" value="ECO:0007669"/>
    <property type="project" value="TreeGrafter"/>
</dbReference>
<organism evidence="7">
    <name type="scientific">marine sediment metagenome</name>
    <dbReference type="NCBI Taxonomy" id="412755"/>
    <lineage>
        <taxon>unclassified sequences</taxon>
        <taxon>metagenomes</taxon>
        <taxon>ecological metagenomes</taxon>
    </lineage>
</organism>
<keyword evidence="3 6" id="KW-0812">Transmembrane</keyword>
<comment type="caution">
    <text evidence="7">The sequence shown here is derived from an EMBL/GenBank/DDBJ whole genome shotgun (WGS) entry which is preliminary data.</text>
</comment>
<comment type="similarity">
    <text evidence="2">Belongs to the sodium:solute symporter (SSF) (TC 2.A.21) family.</text>
</comment>
<dbReference type="Pfam" id="PF00474">
    <property type="entry name" value="SSF"/>
    <property type="match status" value="1"/>
</dbReference>
<evidence type="ECO:0000313" key="7">
    <source>
        <dbReference type="EMBL" id="GAJ23854.1"/>
    </source>
</evidence>
<feature type="non-terminal residue" evidence="7">
    <location>
        <position position="1"/>
    </location>
</feature>
<sequence length="198" mass="22706">DRECGTLTFLWTWLMMFRWPMMMAFAILGLFLVKDIFPDQSVLTQAAELIKTHFPDIEQSRWADITAGITLNPENYSPQLVDGLKAILQDDWQNKLHLVSFEGTVNPERILPAVILFSIPTGYRGLILVALIAASMSTFDFIVNMTAGYFTRDIYQRYIRPKATNKELIYATWIFIFALVGTGFLFGYSVKSINDIWD</sequence>
<evidence type="ECO:0000256" key="4">
    <source>
        <dbReference type="ARBA" id="ARBA00022989"/>
    </source>
</evidence>
<dbReference type="EMBL" id="BARW01037286">
    <property type="protein sequence ID" value="GAJ23854.1"/>
    <property type="molecule type" value="Genomic_DNA"/>
</dbReference>
<evidence type="ECO:0000256" key="2">
    <source>
        <dbReference type="ARBA" id="ARBA00006434"/>
    </source>
</evidence>
<feature type="transmembrane region" description="Helical" evidence="6">
    <location>
        <begin position="168"/>
        <end position="188"/>
    </location>
</feature>
<evidence type="ECO:0000256" key="6">
    <source>
        <dbReference type="SAM" id="Phobius"/>
    </source>
</evidence>
<dbReference type="InterPro" id="IPR038377">
    <property type="entry name" value="Na/Glc_symporter_sf"/>
</dbReference>
<proteinExistence type="inferred from homology"/>
<evidence type="ECO:0000256" key="1">
    <source>
        <dbReference type="ARBA" id="ARBA00004141"/>
    </source>
</evidence>
<dbReference type="PANTHER" id="PTHR11819:SF195">
    <property type="entry name" value="SODIUM_GLUCOSE COTRANSPORTER 4"/>
    <property type="match status" value="1"/>
</dbReference>
<reference evidence="7" key="1">
    <citation type="journal article" date="2014" name="Front. Microbiol.">
        <title>High frequency of phylogenetically diverse reductive dehalogenase-homologous genes in deep subseafloor sedimentary metagenomes.</title>
        <authorList>
            <person name="Kawai M."/>
            <person name="Futagami T."/>
            <person name="Toyoda A."/>
            <person name="Takaki Y."/>
            <person name="Nishi S."/>
            <person name="Hori S."/>
            <person name="Arai W."/>
            <person name="Tsubouchi T."/>
            <person name="Morono Y."/>
            <person name="Uchiyama I."/>
            <person name="Ito T."/>
            <person name="Fujiyama A."/>
            <person name="Inagaki F."/>
            <person name="Takami H."/>
        </authorList>
    </citation>
    <scope>NUCLEOTIDE SEQUENCE</scope>
    <source>
        <strain evidence="7">Expedition CK06-06</strain>
    </source>
</reference>
<evidence type="ECO:0000256" key="3">
    <source>
        <dbReference type="ARBA" id="ARBA00022692"/>
    </source>
</evidence>
<dbReference type="AlphaFoldDB" id="X1V2D8"/>
<keyword evidence="4 6" id="KW-1133">Transmembrane helix</keyword>
<dbReference type="Gene3D" id="1.20.1730.10">
    <property type="entry name" value="Sodium/glucose cotransporter"/>
    <property type="match status" value="1"/>
</dbReference>
<feature type="transmembrane region" description="Helical" evidence="6">
    <location>
        <begin position="126"/>
        <end position="147"/>
    </location>
</feature>
<feature type="non-terminal residue" evidence="7">
    <location>
        <position position="198"/>
    </location>
</feature>
<protein>
    <submittedName>
        <fullName evidence="7">Uncharacterized protein</fullName>
    </submittedName>
</protein>
<evidence type="ECO:0000256" key="5">
    <source>
        <dbReference type="ARBA" id="ARBA00023136"/>
    </source>
</evidence>